<dbReference type="AlphaFoldDB" id="A0A9K3M2U6"/>
<evidence type="ECO:0000313" key="1">
    <source>
        <dbReference type="EMBL" id="KAG7372802.1"/>
    </source>
</evidence>
<dbReference type="Proteomes" id="UP000693970">
    <property type="component" value="Unassembled WGS sequence"/>
</dbReference>
<accession>A0A9K3M2U6</accession>
<evidence type="ECO:0000313" key="2">
    <source>
        <dbReference type="Proteomes" id="UP000693970"/>
    </source>
</evidence>
<reference evidence="1" key="1">
    <citation type="journal article" date="2021" name="Sci. Rep.">
        <title>Diploid genomic architecture of Nitzschia inconspicua, an elite biomass production diatom.</title>
        <authorList>
            <person name="Oliver A."/>
            <person name="Podell S."/>
            <person name="Pinowska A."/>
            <person name="Traller J.C."/>
            <person name="Smith S.R."/>
            <person name="McClure R."/>
            <person name="Beliaev A."/>
            <person name="Bohutskyi P."/>
            <person name="Hill E.A."/>
            <person name="Rabines A."/>
            <person name="Zheng H."/>
            <person name="Allen L.Z."/>
            <person name="Kuo A."/>
            <person name="Grigoriev I.V."/>
            <person name="Allen A.E."/>
            <person name="Hazlebeck D."/>
            <person name="Allen E.E."/>
        </authorList>
    </citation>
    <scope>NUCLEOTIDE SEQUENCE</scope>
    <source>
        <strain evidence="1">Hildebrandi</strain>
    </source>
</reference>
<reference evidence="1" key="2">
    <citation type="submission" date="2021-04" db="EMBL/GenBank/DDBJ databases">
        <authorList>
            <person name="Podell S."/>
        </authorList>
    </citation>
    <scope>NUCLEOTIDE SEQUENCE</scope>
    <source>
        <strain evidence="1">Hildebrandi</strain>
    </source>
</reference>
<dbReference type="EMBL" id="JAGRRH010000003">
    <property type="protein sequence ID" value="KAG7372802.1"/>
    <property type="molecule type" value="Genomic_DNA"/>
</dbReference>
<organism evidence="1 2">
    <name type="scientific">Nitzschia inconspicua</name>
    <dbReference type="NCBI Taxonomy" id="303405"/>
    <lineage>
        <taxon>Eukaryota</taxon>
        <taxon>Sar</taxon>
        <taxon>Stramenopiles</taxon>
        <taxon>Ochrophyta</taxon>
        <taxon>Bacillariophyta</taxon>
        <taxon>Bacillariophyceae</taxon>
        <taxon>Bacillariophycidae</taxon>
        <taxon>Bacillariales</taxon>
        <taxon>Bacillariaceae</taxon>
        <taxon>Nitzschia</taxon>
    </lineage>
</organism>
<sequence length="362" mass="41729">MEEDLVEKIERNDNEQGVITAAQTSDEVQKSQQQQQQQQQQAIIDFVDHIFEGKNNQTERDAVLLDLKKKINASVTFGGLRNFLEGITIGRRSLSDKELDDFARAIKNSFHNNNDSTGRPVTIEYQITNTELSHNCDLLSFAKHVELLATEYWNNSNSNESPPYVAPYFCFIQSSGMGKTKLLYEYRKQKNFLANNVESKLILVGNVHTDPMGESIYDAKYAASTPENADSKRNISDEELNEEAQKIFNRLDTLVTNDLKWEKNTTFRVLLFDEAQFWLKDEFGMKAFQFRCVRIWLRKIQKYKYVAVFTGTNSGLANFAMETDRKLEPPSSSRRMDGDWKLMPKGSILFPHFVMLTTLHLD</sequence>
<gene>
    <name evidence="1" type="ORF">IV203_018945</name>
</gene>
<dbReference type="PANTHER" id="PTHR33266:SF1">
    <property type="entry name" value="F-BOX DOMAIN-CONTAINING PROTEIN"/>
    <property type="match status" value="1"/>
</dbReference>
<proteinExistence type="predicted"/>
<dbReference type="PANTHER" id="PTHR33266">
    <property type="entry name" value="CHROMOSOME 15, WHOLE GENOME SHOTGUN SEQUENCE"/>
    <property type="match status" value="1"/>
</dbReference>
<protein>
    <submittedName>
        <fullName evidence="1">Uncharacterized protein</fullName>
    </submittedName>
</protein>
<keyword evidence="2" id="KW-1185">Reference proteome</keyword>
<comment type="caution">
    <text evidence="1">The sequence shown here is derived from an EMBL/GenBank/DDBJ whole genome shotgun (WGS) entry which is preliminary data.</text>
</comment>
<dbReference type="OrthoDB" id="107110at2759"/>
<name>A0A9K3M2U6_9STRA</name>